<sequence length="70" mass="7801">MASLRLTACRLPPGFPLFLCFSILEVHLEDGFSREPRAPRIIRVAPEVESAIVTSRHMAQCRRLLGGPTL</sequence>
<dbReference type="Proteomes" id="UP000886523">
    <property type="component" value="Unassembled WGS sequence"/>
</dbReference>
<evidence type="ECO:0000313" key="2">
    <source>
        <dbReference type="Proteomes" id="UP000886523"/>
    </source>
</evidence>
<organism evidence="1 2">
    <name type="scientific">Hydnum rufescens UP504</name>
    <dbReference type="NCBI Taxonomy" id="1448309"/>
    <lineage>
        <taxon>Eukaryota</taxon>
        <taxon>Fungi</taxon>
        <taxon>Dikarya</taxon>
        <taxon>Basidiomycota</taxon>
        <taxon>Agaricomycotina</taxon>
        <taxon>Agaricomycetes</taxon>
        <taxon>Cantharellales</taxon>
        <taxon>Hydnaceae</taxon>
        <taxon>Hydnum</taxon>
    </lineage>
</organism>
<keyword evidence="2" id="KW-1185">Reference proteome</keyword>
<comment type="caution">
    <text evidence="1">The sequence shown here is derived from an EMBL/GenBank/DDBJ whole genome shotgun (WGS) entry which is preliminary data.</text>
</comment>
<gene>
    <name evidence="1" type="ORF">BS47DRAFT_1345921</name>
</gene>
<evidence type="ECO:0000313" key="1">
    <source>
        <dbReference type="EMBL" id="KAF9512115.1"/>
    </source>
</evidence>
<name>A0A9P6AVE5_9AGAM</name>
<dbReference type="EMBL" id="MU128991">
    <property type="protein sequence ID" value="KAF9512115.1"/>
    <property type="molecule type" value="Genomic_DNA"/>
</dbReference>
<proteinExistence type="predicted"/>
<protein>
    <submittedName>
        <fullName evidence="1">Uncharacterized protein</fullName>
    </submittedName>
</protein>
<accession>A0A9P6AVE5</accession>
<dbReference type="AlphaFoldDB" id="A0A9P6AVE5"/>
<reference evidence="1" key="1">
    <citation type="journal article" date="2020" name="Nat. Commun.">
        <title>Large-scale genome sequencing of mycorrhizal fungi provides insights into the early evolution of symbiotic traits.</title>
        <authorList>
            <person name="Miyauchi S."/>
            <person name="Kiss E."/>
            <person name="Kuo A."/>
            <person name="Drula E."/>
            <person name="Kohler A."/>
            <person name="Sanchez-Garcia M."/>
            <person name="Morin E."/>
            <person name="Andreopoulos B."/>
            <person name="Barry K.W."/>
            <person name="Bonito G."/>
            <person name="Buee M."/>
            <person name="Carver A."/>
            <person name="Chen C."/>
            <person name="Cichocki N."/>
            <person name="Clum A."/>
            <person name="Culley D."/>
            <person name="Crous P.W."/>
            <person name="Fauchery L."/>
            <person name="Girlanda M."/>
            <person name="Hayes R.D."/>
            <person name="Keri Z."/>
            <person name="LaButti K."/>
            <person name="Lipzen A."/>
            <person name="Lombard V."/>
            <person name="Magnuson J."/>
            <person name="Maillard F."/>
            <person name="Murat C."/>
            <person name="Nolan M."/>
            <person name="Ohm R.A."/>
            <person name="Pangilinan J."/>
            <person name="Pereira M.F."/>
            <person name="Perotto S."/>
            <person name="Peter M."/>
            <person name="Pfister S."/>
            <person name="Riley R."/>
            <person name="Sitrit Y."/>
            <person name="Stielow J.B."/>
            <person name="Szollosi G."/>
            <person name="Zifcakova L."/>
            <person name="Stursova M."/>
            <person name="Spatafora J.W."/>
            <person name="Tedersoo L."/>
            <person name="Vaario L.M."/>
            <person name="Yamada A."/>
            <person name="Yan M."/>
            <person name="Wang P."/>
            <person name="Xu J."/>
            <person name="Bruns T."/>
            <person name="Baldrian P."/>
            <person name="Vilgalys R."/>
            <person name="Dunand C."/>
            <person name="Henrissat B."/>
            <person name="Grigoriev I.V."/>
            <person name="Hibbett D."/>
            <person name="Nagy L.G."/>
            <person name="Martin F.M."/>
        </authorList>
    </citation>
    <scope>NUCLEOTIDE SEQUENCE</scope>
    <source>
        <strain evidence="1">UP504</strain>
    </source>
</reference>